<keyword evidence="2" id="KW-1185">Reference proteome</keyword>
<name>A0A8S1WBN7_PAROT</name>
<dbReference type="InterPro" id="IPR052652">
    <property type="entry name" value="Telomerase_Complex_Comp"/>
</dbReference>
<dbReference type="EMBL" id="CAJJDP010000089">
    <property type="protein sequence ID" value="CAD8187668.1"/>
    <property type="molecule type" value="Genomic_DNA"/>
</dbReference>
<dbReference type="GO" id="GO:0000722">
    <property type="term" value="P:telomere maintenance via recombination"/>
    <property type="evidence" value="ECO:0007669"/>
    <property type="project" value="TreeGrafter"/>
</dbReference>
<evidence type="ECO:0000313" key="2">
    <source>
        <dbReference type="Proteomes" id="UP000683925"/>
    </source>
</evidence>
<dbReference type="OrthoDB" id="427368at2759"/>
<dbReference type="Proteomes" id="UP000683925">
    <property type="component" value="Unassembled WGS sequence"/>
</dbReference>
<dbReference type="PANTHER" id="PTHR44791:SF1">
    <property type="entry name" value="TELOMERASE PROTEIN COMPONENT 1"/>
    <property type="match status" value="1"/>
</dbReference>
<comment type="caution">
    <text evidence="1">The sequence shown here is derived from an EMBL/GenBank/DDBJ whole genome shotgun (WGS) entry which is preliminary data.</text>
</comment>
<protein>
    <submittedName>
        <fullName evidence="1">Uncharacterized protein</fullName>
    </submittedName>
</protein>
<dbReference type="GO" id="GO:0070034">
    <property type="term" value="F:telomerase RNA binding"/>
    <property type="evidence" value="ECO:0007669"/>
    <property type="project" value="TreeGrafter"/>
</dbReference>
<accession>A0A8S1WBN7</accession>
<gene>
    <name evidence="1" type="ORF">POCTA_138.1.T0900215</name>
</gene>
<dbReference type="GO" id="GO:0003720">
    <property type="term" value="F:telomerase activity"/>
    <property type="evidence" value="ECO:0007669"/>
    <property type="project" value="TreeGrafter"/>
</dbReference>
<reference evidence="1" key="1">
    <citation type="submission" date="2021-01" db="EMBL/GenBank/DDBJ databases">
        <authorList>
            <consortium name="Genoscope - CEA"/>
            <person name="William W."/>
        </authorList>
    </citation>
    <scope>NUCLEOTIDE SEQUENCE</scope>
</reference>
<evidence type="ECO:0000313" key="1">
    <source>
        <dbReference type="EMBL" id="CAD8187668.1"/>
    </source>
</evidence>
<proteinExistence type="predicted"/>
<sequence length="237" mass="27117">MEKQVKIEEGEVDASPQVIQSYKDAIQKAMEIAVDKNLETISGVTYWINVQQNQRWKNYGSINQCKDCAFVLGHMIRTKCEKCEFYLFSAPLYRGEPFVKVDFNNDTLLQGIQRCQSKSKELSSACEMVGQTINNVLLQDKIKGDNIVILIPRQCEFRSKILFYGQQVSFGQNLKSKNCFLINGMSDNVMKYIAQAGKINQLDDVVAFSQELKSKQQVENQNNDKAQIDQAQQFEIE</sequence>
<organism evidence="1 2">
    <name type="scientific">Paramecium octaurelia</name>
    <dbReference type="NCBI Taxonomy" id="43137"/>
    <lineage>
        <taxon>Eukaryota</taxon>
        <taxon>Sar</taxon>
        <taxon>Alveolata</taxon>
        <taxon>Ciliophora</taxon>
        <taxon>Intramacronucleata</taxon>
        <taxon>Oligohymenophorea</taxon>
        <taxon>Peniculida</taxon>
        <taxon>Parameciidae</taxon>
        <taxon>Paramecium</taxon>
    </lineage>
</organism>
<dbReference type="GO" id="GO:0005697">
    <property type="term" value="C:telomerase holoenzyme complex"/>
    <property type="evidence" value="ECO:0007669"/>
    <property type="project" value="TreeGrafter"/>
</dbReference>
<dbReference type="AlphaFoldDB" id="A0A8S1WBN7"/>
<dbReference type="PANTHER" id="PTHR44791">
    <property type="entry name" value="TELOMERASE PROTEIN COMPONENT 1 TEP1"/>
    <property type="match status" value="1"/>
</dbReference>